<feature type="non-terminal residue" evidence="1">
    <location>
        <position position="26"/>
    </location>
</feature>
<proteinExistence type="predicted"/>
<name>A0A382CVM0_9ZZZZ</name>
<dbReference type="EMBL" id="UINC01036368">
    <property type="protein sequence ID" value="SVB30226.1"/>
    <property type="molecule type" value="Genomic_DNA"/>
</dbReference>
<protein>
    <submittedName>
        <fullName evidence="1">Uncharacterized protein</fullName>
    </submittedName>
</protein>
<dbReference type="AlphaFoldDB" id="A0A382CVM0"/>
<reference evidence="1" key="1">
    <citation type="submission" date="2018-05" db="EMBL/GenBank/DDBJ databases">
        <authorList>
            <person name="Lanie J.A."/>
            <person name="Ng W.-L."/>
            <person name="Kazmierczak K.M."/>
            <person name="Andrzejewski T.M."/>
            <person name="Davidsen T.M."/>
            <person name="Wayne K.J."/>
            <person name="Tettelin H."/>
            <person name="Glass J.I."/>
            <person name="Rusch D."/>
            <person name="Podicherti R."/>
            <person name="Tsui H.-C.T."/>
            <person name="Winkler M.E."/>
        </authorList>
    </citation>
    <scope>NUCLEOTIDE SEQUENCE</scope>
</reference>
<sequence length="26" mass="3037">MSLEEKVKLAAEAFDARAVEMVKWHF</sequence>
<gene>
    <name evidence="1" type="ORF">METZ01_LOCUS183080</name>
</gene>
<accession>A0A382CVM0</accession>
<evidence type="ECO:0000313" key="1">
    <source>
        <dbReference type="EMBL" id="SVB30226.1"/>
    </source>
</evidence>
<organism evidence="1">
    <name type="scientific">marine metagenome</name>
    <dbReference type="NCBI Taxonomy" id="408172"/>
    <lineage>
        <taxon>unclassified sequences</taxon>
        <taxon>metagenomes</taxon>
        <taxon>ecological metagenomes</taxon>
    </lineage>
</organism>